<keyword evidence="2 5" id="KW-0227">DNA damage</keyword>
<evidence type="ECO:0000313" key="7">
    <source>
        <dbReference type="Proteomes" id="UP000073923"/>
    </source>
</evidence>
<dbReference type="CDD" id="cd00540">
    <property type="entry name" value="AAG"/>
    <property type="match status" value="1"/>
</dbReference>
<gene>
    <name evidence="6" type="ORF">NS355_04105</name>
</gene>
<name>A0A147IXR0_9SPHN</name>
<dbReference type="InterPro" id="IPR036995">
    <property type="entry name" value="MPG_sf"/>
</dbReference>
<dbReference type="GO" id="GO:0006284">
    <property type="term" value="P:base-excision repair"/>
    <property type="evidence" value="ECO:0007669"/>
    <property type="project" value="InterPro"/>
</dbReference>
<evidence type="ECO:0000256" key="2">
    <source>
        <dbReference type="ARBA" id="ARBA00022763"/>
    </source>
</evidence>
<comment type="caution">
    <text evidence="6">The sequence shown here is derived from an EMBL/GenBank/DDBJ whole genome shotgun (WGS) entry which is preliminary data.</text>
</comment>
<dbReference type="Proteomes" id="UP000073923">
    <property type="component" value="Unassembled WGS sequence"/>
</dbReference>
<keyword evidence="4 5" id="KW-0234">DNA repair</keyword>
<keyword evidence="3 5" id="KW-0378">Hydrolase</keyword>
<dbReference type="InterPro" id="IPR011034">
    <property type="entry name" value="Formyl_transferase-like_C_sf"/>
</dbReference>
<dbReference type="SUPFAM" id="SSF50486">
    <property type="entry name" value="FMT C-terminal domain-like"/>
    <property type="match status" value="1"/>
</dbReference>
<dbReference type="EC" id="3.2.2.-" evidence="5"/>
<dbReference type="NCBIfam" id="TIGR00567">
    <property type="entry name" value="3mg"/>
    <property type="match status" value="1"/>
</dbReference>
<dbReference type="PANTHER" id="PTHR10429">
    <property type="entry name" value="DNA-3-METHYLADENINE GLYCOSYLASE"/>
    <property type="match status" value="1"/>
</dbReference>
<dbReference type="HAMAP" id="MF_00527">
    <property type="entry name" value="3MGH"/>
    <property type="match status" value="1"/>
</dbReference>
<dbReference type="RefSeq" id="WP_058744524.1">
    <property type="nucleotide sequence ID" value="NZ_LDTF01000011.1"/>
</dbReference>
<dbReference type="PATRIC" id="fig|172044.3.peg.256"/>
<comment type="similarity">
    <text evidence="1 5">Belongs to the DNA glycosylase MPG family.</text>
</comment>
<accession>A0A147IXR0</accession>
<dbReference type="GO" id="GO:0003677">
    <property type="term" value="F:DNA binding"/>
    <property type="evidence" value="ECO:0007669"/>
    <property type="project" value="InterPro"/>
</dbReference>
<proteinExistence type="inferred from homology"/>
<organism evidence="6 7">
    <name type="scientific">Sphingomonas yabuuchiae</name>
    <dbReference type="NCBI Taxonomy" id="172044"/>
    <lineage>
        <taxon>Bacteria</taxon>
        <taxon>Pseudomonadati</taxon>
        <taxon>Pseudomonadota</taxon>
        <taxon>Alphaproteobacteria</taxon>
        <taxon>Sphingomonadales</taxon>
        <taxon>Sphingomonadaceae</taxon>
        <taxon>Sphingomonas</taxon>
    </lineage>
</organism>
<sequence length="187" mass="19736">MTALPIGFYRGEVDDVARSLIGMTLTVDGVGGVIVETEAYDAADPASHSFAGRTARNAAMFGLVGRAYVYRIYGLHHCLNVVCGSPGSAVLIRALEPLHGLDAMHERRGSGLGMRQLCSGPGKLCSALGIDLRLNGASLLQPPFALSGTPDAAPILVGPRIGITRAAERPRRFGWKDSPWLSRPISG</sequence>
<dbReference type="Gene3D" id="3.10.300.10">
    <property type="entry name" value="Methylpurine-DNA glycosylase (MPG)"/>
    <property type="match status" value="1"/>
</dbReference>
<dbReference type="EMBL" id="LDTF01000011">
    <property type="protein sequence ID" value="KTW00539.1"/>
    <property type="molecule type" value="Genomic_DNA"/>
</dbReference>
<dbReference type="Pfam" id="PF02245">
    <property type="entry name" value="Pur_DNA_glyco"/>
    <property type="match status" value="1"/>
</dbReference>
<evidence type="ECO:0000313" key="6">
    <source>
        <dbReference type="EMBL" id="KTW00539.1"/>
    </source>
</evidence>
<evidence type="ECO:0000256" key="1">
    <source>
        <dbReference type="ARBA" id="ARBA00009232"/>
    </source>
</evidence>
<evidence type="ECO:0000256" key="3">
    <source>
        <dbReference type="ARBA" id="ARBA00022801"/>
    </source>
</evidence>
<dbReference type="OrthoDB" id="9794313at2"/>
<evidence type="ECO:0000256" key="5">
    <source>
        <dbReference type="HAMAP-Rule" id="MF_00527"/>
    </source>
</evidence>
<reference evidence="6 7" key="1">
    <citation type="journal article" date="2016" name="Front. Microbiol.">
        <title>Genomic Resource of Rice Seed Associated Bacteria.</title>
        <authorList>
            <person name="Midha S."/>
            <person name="Bansal K."/>
            <person name="Sharma S."/>
            <person name="Kumar N."/>
            <person name="Patil P.P."/>
            <person name="Chaudhry V."/>
            <person name="Patil P.B."/>
        </authorList>
    </citation>
    <scope>NUCLEOTIDE SEQUENCE [LARGE SCALE GENOMIC DNA]</scope>
    <source>
        <strain evidence="6 7">NS355</strain>
    </source>
</reference>
<evidence type="ECO:0000256" key="4">
    <source>
        <dbReference type="ARBA" id="ARBA00023204"/>
    </source>
</evidence>
<protein>
    <recommendedName>
        <fullName evidence="5">Putative 3-methyladenine DNA glycosylase</fullName>
        <ecNumber evidence="5">3.2.2.-</ecNumber>
    </recommendedName>
</protein>
<dbReference type="PANTHER" id="PTHR10429:SF0">
    <property type="entry name" value="DNA-3-METHYLADENINE GLYCOSYLASE"/>
    <property type="match status" value="1"/>
</dbReference>
<dbReference type="GO" id="GO:0003905">
    <property type="term" value="F:alkylbase DNA N-glycosylase activity"/>
    <property type="evidence" value="ECO:0007669"/>
    <property type="project" value="InterPro"/>
</dbReference>
<dbReference type="NCBIfam" id="NF002003">
    <property type="entry name" value="PRK00802.1-3"/>
    <property type="match status" value="1"/>
</dbReference>
<dbReference type="AlphaFoldDB" id="A0A147IXR0"/>
<dbReference type="InterPro" id="IPR003180">
    <property type="entry name" value="MPG"/>
</dbReference>